<dbReference type="InterPro" id="IPR046956">
    <property type="entry name" value="RLP23-like"/>
</dbReference>
<keyword evidence="2" id="KW-0433">Leucine-rich repeat</keyword>
<evidence type="ECO:0000256" key="9">
    <source>
        <dbReference type="SAM" id="SignalP"/>
    </source>
</evidence>
<evidence type="ECO:0000256" key="4">
    <source>
        <dbReference type="ARBA" id="ARBA00022729"/>
    </source>
</evidence>
<dbReference type="STRING" id="59895.A0A103YK87"/>
<name>A0A103YK87_CYNCS</name>
<comment type="caution">
    <text evidence="12">The sequence shown here is derived from an EMBL/GenBank/DDBJ whole genome shotgun (WGS) entry which is preliminary data.</text>
</comment>
<organism evidence="12 13">
    <name type="scientific">Cynara cardunculus var. scolymus</name>
    <name type="common">Globe artichoke</name>
    <name type="synonym">Cynara scolymus</name>
    <dbReference type="NCBI Taxonomy" id="59895"/>
    <lineage>
        <taxon>Eukaryota</taxon>
        <taxon>Viridiplantae</taxon>
        <taxon>Streptophyta</taxon>
        <taxon>Embryophyta</taxon>
        <taxon>Tracheophyta</taxon>
        <taxon>Spermatophyta</taxon>
        <taxon>Magnoliopsida</taxon>
        <taxon>eudicotyledons</taxon>
        <taxon>Gunneridae</taxon>
        <taxon>Pentapetalae</taxon>
        <taxon>asterids</taxon>
        <taxon>campanulids</taxon>
        <taxon>Asterales</taxon>
        <taxon>Asteraceae</taxon>
        <taxon>Carduoideae</taxon>
        <taxon>Cardueae</taxon>
        <taxon>Carduinae</taxon>
        <taxon>Cynara</taxon>
    </lineage>
</organism>
<keyword evidence="13" id="KW-1185">Reference proteome</keyword>
<keyword evidence="5" id="KW-0677">Repeat</keyword>
<evidence type="ECO:0000256" key="5">
    <source>
        <dbReference type="ARBA" id="ARBA00022737"/>
    </source>
</evidence>
<gene>
    <name evidence="12" type="ORF">Ccrd_011004</name>
</gene>
<dbReference type="Pfam" id="PF23598">
    <property type="entry name" value="LRR_14"/>
    <property type="match status" value="1"/>
</dbReference>
<dbReference type="Gene3D" id="3.80.10.10">
    <property type="entry name" value="Ribonuclease Inhibitor"/>
    <property type="match status" value="1"/>
</dbReference>
<feature type="signal peptide" evidence="9">
    <location>
        <begin position="1"/>
        <end position="27"/>
    </location>
</feature>
<feature type="chain" id="PRO_5007119803" evidence="9">
    <location>
        <begin position="28"/>
        <end position="305"/>
    </location>
</feature>
<evidence type="ECO:0000256" key="1">
    <source>
        <dbReference type="ARBA" id="ARBA00004479"/>
    </source>
</evidence>
<evidence type="ECO:0000256" key="2">
    <source>
        <dbReference type="ARBA" id="ARBA00022614"/>
    </source>
</evidence>
<dbReference type="InterPro" id="IPR055414">
    <property type="entry name" value="LRR_R13L4/SHOC2-like"/>
</dbReference>
<dbReference type="Gramene" id="KVI10619">
    <property type="protein sequence ID" value="KVI10619"/>
    <property type="gene ID" value="Ccrd_011004"/>
</dbReference>
<evidence type="ECO:0000256" key="8">
    <source>
        <dbReference type="ARBA" id="ARBA00023180"/>
    </source>
</evidence>
<sequence length="305" mass="34009">MAPCFQHFNFLQKLFLSMLLIVTCTESLSSHDEECLALYLFKQTIPHAYFETHGFRKLDSWKIASNASDDGSSDCCLWDGVLCSNEEEDGHVIALDLSESFLYGHINSSSTLFNLVHLQRLNLAIIDFTGSQIPSQISRLKQLRTLNLSRSRFNGQVPTGISQLIHLSSLDLSGNPLQLRSPSLEKLVQNLDGLEELDLSGVDISSSVPHFMANFSSLSSIVLYNCSLQDEFPWAVLQLPKLKFFDVASNPSLSGSFPEFLNNSLLEHLDVLDTGFFGIVPESLSNLHHLTFLRLTSCFFSGNIP</sequence>
<feature type="non-terminal residue" evidence="12">
    <location>
        <position position="305"/>
    </location>
</feature>
<feature type="domain" description="Disease resistance R13L4/SHOC-2-like LRR" evidence="11">
    <location>
        <begin position="95"/>
        <end position="220"/>
    </location>
</feature>
<keyword evidence="4 9" id="KW-0732">Signal</keyword>
<keyword evidence="6" id="KW-1133">Transmembrane helix</keyword>
<dbReference type="OMA" id="HANSTIF"/>
<evidence type="ECO:0000259" key="10">
    <source>
        <dbReference type="Pfam" id="PF08263"/>
    </source>
</evidence>
<dbReference type="PANTHER" id="PTHR48061:SF12">
    <property type="entry name" value="DISEASE RESISTANCE LIKE PROTEIN"/>
    <property type="match status" value="1"/>
</dbReference>
<evidence type="ECO:0000313" key="12">
    <source>
        <dbReference type="EMBL" id="KVI10619.1"/>
    </source>
</evidence>
<dbReference type="Pfam" id="PF08263">
    <property type="entry name" value="LRRNT_2"/>
    <property type="match status" value="1"/>
</dbReference>
<reference evidence="12 13" key="1">
    <citation type="journal article" date="2016" name="Sci. Rep.">
        <title>The genome sequence of the outbreeding globe artichoke constructed de novo incorporating a phase-aware low-pass sequencing strategy of F1 progeny.</title>
        <authorList>
            <person name="Scaglione D."/>
            <person name="Reyes-Chin-Wo S."/>
            <person name="Acquadro A."/>
            <person name="Froenicke L."/>
            <person name="Portis E."/>
            <person name="Beitel C."/>
            <person name="Tirone M."/>
            <person name="Mauro R."/>
            <person name="Lo Monaco A."/>
            <person name="Mauromicale G."/>
            <person name="Faccioli P."/>
            <person name="Cattivelli L."/>
            <person name="Rieseberg L."/>
            <person name="Michelmore R."/>
            <person name="Lanteri S."/>
        </authorList>
    </citation>
    <scope>NUCLEOTIDE SEQUENCE [LARGE SCALE GENOMIC DNA]</scope>
    <source>
        <strain evidence="12">2C</strain>
    </source>
</reference>
<protein>
    <submittedName>
        <fullName evidence="12">Uncharacterized protein</fullName>
    </submittedName>
</protein>
<proteinExistence type="predicted"/>
<evidence type="ECO:0000259" key="11">
    <source>
        <dbReference type="Pfam" id="PF23598"/>
    </source>
</evidence>
<accession>A0A103YK87</accession>
<dbReference type="GO" id="GO:0016020">
    <property type="term" value="C:membrane"/>
    <property type="evidence" value="ECO:0007669"/>
    <property type="project" value="UniProtKB-SubCell"/>
</dbReference>
<dbReference type="Proteomes" id="UP000243975">
    <property type="component" value="Unassembled WGS sequence"/>
</dbReference>
<dbReference type="EMBL" id="LEKV01001010">
    <property type="protein sequence ID" value="KVI10619.1"/>
    <property type="molecule type" value="Genomic_DNA"/>
</dbReference>
<dbReference type="SUPFAM" id="SSF52058">
    <property type="entry name" value="L domain-like"/>
    <property type="match status" value="1"/>
</dbReference>
<evidence type="ECO:0000313" key="13">
    <source>
        <dbReference type="Proteomes" id="UP000243975"/>
    </source>
</evidence>
<dbReference type="InterPro" id="IPR032675">
    <property type="entry name" value="LRR_dom_sf"/>
</dbReference>
<keyword evidence="7" id="KW-0472">Membrane</keyword>
<dbReference type="PANTHER" id="PTHR48061">
    <property type="entry name" value="LEUCINE-RICH REPEAT RECEPTOR PROTEIN KINASE EMS1-LIKE-RELATED"/>
    <property type="match status" value="1"/>
</dbReference>
<feature type="domain" description="Leucine-rich repeat-containing N-terminal plant-type" evidence="10">
    <location>
        <begin position="32"/>
        <end position="84"/>
    </location>
</feature>
<comment type="subcellular location">
    <subcellularLocation>
        <location evidence="1">Membrane</location>
        <topology evidence="1">Single-pass type I membrane protein</topology>
    </subcellularLocation>
</comment>
<keyword evidence="8" id="KW-0325">Glycoprotein</keyword>
<dbReference type="InterPro" id="IPR013210">
    <property type="entry name" value="LRR_N_plant-typ"/>
</dbReference>
<evidence type="ECO:0000256" key="3">
    <source>
        <dbReference type="ARBA" id="ARBA00022692"/>
    </source>
</evidence>
<dbReference type="AlphaFoldDB" id="A0A103YK87"/>
<evidence type="ECO:0000256" key="6">
    <source>
        <dbReference type="ARBA" id="ARBA00022989"/>
    </source>
</evidence>
<evidence type="ECO:0000256" key="7">
    <source>
        <dbReference type="ARBA" id="ARBA00023136"/>
    </source>
</evidence>
<keyword evidence="3" id="KW-0812">Transmembrane</keyword>